<evidence type="ECO:0000313" key="3">
    <source>
        <dbReference type="WBParaSite" id="GPUH_0000111001-mRNA-1"/>
    </source>
</evidence>
<reference evidence="1 2" key="2">
    <citation type="submission" date="2018-11" db="EMBL/GenBank/DDBJ databases">
        <authorList>
            <consortium name="Pathogen Informatics"/>
        </authorList>
    </citation>
    <scope>NUCLEOTIDE SEQUENCE [LARGE SCALE GENOMIC DNA]</scope>
</reference>
<keyword evidence="2" id="KW-1185">Reference proteome</keyword>
<name>A0A183CXB9_9BILA</name>
<dbReference type="EMBL" id="UYRT01001244">
    <property type="protein sequence ID" value="VDK29395.1"/>
    <property type="molecule type" value="Genomic_DNA"/>
</dbReference>
<gene>
    <name evidence="1" type="ORF">GPUH_LOCUS1110</name>
</gene>
<evidence type="ECO:0000313" key="1">
    <source>
        <dbReference type="EMBL" id="VDK29395.1"/>
    </source>
</evidence>
<dbReference type="WBParaSite" id="GPUH_0000111001-mRNA-1">
    <property type="protein sequence ID" value="GPUH_0000111001-mRNA-1"/>
    <property type="gene ID" value="GPUH_0000111001"/>
</dbReference>
<evidence type="ECO:0000313" key="2">
    <source>
        <dbReference type="Proteomes" id="UP000271098"/>
    </source>
</evidence>
<reference evidence="3" key="1">
    <citation type="submission" date="2016-06" db="UniProtKB">
        <authorList>
            <consortium name="WormBaseParasite"/>
        </authorList>
    </citation>
    <scope>IDENTIFICATION</scope>
</reference>
<sequence length="172" mass="19872">MEKYASNVHPRQWFLRRKKVFLEGLTKQLMFYNYEGLRPQKGGNFSDFSPEQFKNSIEYAISVIIELFDFPKNDIEGFMRIACAEIVTTLLLYCTTEKPQITLALDAIIQLCESDHESVMGEALPLLLAKQLIDDLSTEMMQRALEFIGEYSNGVCIWVCSLTIFRNFFDPS</sequence>
<organism evidence="3">
    <name type="scientific">Gongylonema pulchrum</name>
    <dbReference type="NCBI Taxonomy" id="637853"/>
    <lineage>
        <taxon>Eukaryota</taxon>
        <taxon>Metazoa</taxon>
        <taxon>Ecdysozoa</taxon>
        <taxon>Nematoda</taxon>
        <taxon>Chromadorea</taxon>
        <taxon>Rhabditida</taxon>
        <taxon>Spirurina</taxon>
        <taxon>Spiruromorpha</taxon>
        <taxon>Spiruroidea</taxon>
        <taxon>Gongylonematidae</taxon>
        <taxon>Gongylonema</taxon>
    </lineage>
</organism>
<protein>
    <submittedName>
        <fullName evidence="3">Huntingtin</fullName>
    </submittedName>
</protein>
<accession>A0A183CXB9</accession>
<dbReference type="OrthoDB" id="10473560at2759"/>
<proteinExistence type="predicted"/>
<dbReference type="AlphaFoldDB" id="A0A183CXB9"/>
<dbReference type="Proteomes" id="UP000271098">
    <property type="component" value="Unassembled WGS sequence"/>
</dbReference>